<feature type="transmembrane region" description="Helical" evidence="7">
    <location>
        <begin position="180"/>
        <end position="200"/>
    </location>
</feature>
<feature type="domain" description="Cation efflux protein cytoplasmic" evidence="9">
    <location>
        <begin position="215"/>
        <end position="289"/>
    </location>
</feature>
<evidence type="ECO:0000259" key="8">
    <source>
        <dbReference type="Pfam" id="PF01545"/>
    </source>
</evidence>
<feature type="domain" description="Cation efflux protein cytoplasmic" evidence="9">
    <location>
        <begin position="299"/>
        <end position="369"/>
    </location>
</feature>
<dbReference type="Proteomes" id="UP000309061">
    <property type="component" value="Chromosome"/>
</dbReference>
<dbReference type="EMBL" id="CP046052">
    <property type="protein sequence ID" value="QGM48016.1"/>
    <property type="molecule type" value="Genomic_DNA"/>
</dbReference>
<evidence type="ECO:0000256" key="4">
    <source>
        <dbReference type="ARBA" id="ARBA00022692"/>
    </source>
</evidence>
<dbReference type="GO" id="GO:0015341">
    <property type="term" value="F:zinc efflux antiporter activity"/>
    <property type="evidence" value="ECO:0007669"/>
    <property type="project" value="TreeGrafter"/>
</dbReference>
<protein>
    <submittedName>
        <fullName evidence="10">Cation diffusion facilitator family transporter</fullName>
    </submittedName>
</protein>
<evidence type="ECO:0000256" key="1">
    <source>
        <dbReference type="ARBA" id="ARBA00004141"/>
    </source>
</evidence>
<name>A0A6B8KI22_9HYPH</name>
<dbReference type="PANTHER" id="PTHR43840:SF15">
    <property type="entry name" value="MITOCHONDRIAL METAL TRANSPORTER 1-RELATED"/>
    <property type="match status" value="1"/>
</dbReference>
<proteinExistence type="inferred from homology"/>
<dbReference type="InterPro" id="IPR050291">
    <property type="entry name" value="CDF_Transporter"/>
</dbReference>
<evidence type="ECO:0000313" key="11">
    <source>
        <dbReference type="Proteomes" id="UP000309061"/>
    </source>
</evidence>
<dbReference type="Gene3D" id="3.30.70.1350">
    <property type="entry name" value="Cation efflux protein, cytoplasmic domain"/>
    <property type="match status" value="3"/>
</dbReference>
<dbReference type="InterPro" id="IPR027470">
    <property type="entry name" value="Cation_efflux_CTD"/>
</dbReference>
<evidence type="ECO:0000313" key="10">
    <source>
        <dbReference type="EMBL" id="QGM48016.1"/>
    </source>
</evidence>
<evidence type="ECO:0000256" key="5">
    <source>
        <dbReference type="ARBA" id="ARBA00022989"/>
    </source>
</evidence>
<comment type="similarity">
    <text evidence="2">Belongs to the cation diffusion facilitator (CDF) transporter (TC 2.A.4) family.</text>
</comment>
<organism evidence="10 11">
    <name type="scientific">Methylocystis heyeri</name>
    <dbReference type="NCBI Taxonomy" id="391905"/>
    <lineage>
        <taxon>Bacteria</taxon>
        <taxon>Pseudomonadati</taxon>
        <taxon>Pseudomonadota</taxon>
        <taxon>Alphaproteobacteria</taxon>
        <taxon>Hyphomicrobiales</taxon>
        <taxon>Methylocystaceae</taxon>
        <taxon>Methylocystis</taxon>
    </lineage>
</organism>
<dbReference type="GO" id="GO:0006882">
    <property type="term" value="P:intracellular zinc ion homeostasis"/>
    <property type="evidence" value="ECO:0007669"/>
    <property type="project" value="TreeGrafter"/>
</dbReference>
<keyword evidence="5 7" id="KW-1133">Transmembrane helix</keyword>
<dbReference type="Gene3D" id="1.20.1510.10">
    <property type="entry name" value="Cation efflux protein transmembrane domain"/>
    <property type="match status" value="1"/>
</dbReference>
<dbReference type="InterPro" id="IPR058533">
    <property type="entry name" value="Cation_efflux_TM"/>
</dbReference>
<dbReference type="GO" id="GO:0005886">
    <property type="term" value="C:plasma membrane"/>
    <property type="evidence" value="ECO:0007669"/>
    <property type="project" value="TreeGrafter"/>
</dbReference>
<comment type="subcellular location">
    <subcellularLocation>
        <location evidence="1">Membrane</location>
        <topology evidence="1">Multi-pass membrane protein</topology>
    </subcellularLocation>
</comment>
<dbReference type="NCBIfam" id="TIGR01297">
    <property type="entry name" value="CDF"/>
    <property type="match status" value="1"/>
</dbReference>
<dbReference type="InterPro" id="IPR036837">
    <property type="entry name" value="Cation_efflux_CTD_sf"/>
</dbReference>
<reference evidence="10 11" key="1">
    <citation type="submission" date="2019-11" db="EMBL/GenBank/DDBJ databases">
        <title>The genome sequence of Methylocystis heyeri.</title>
        <authorList>
            <person name="Oshkin I.Y."/>
            <person name="Miroshnikov K."/>
            <person name="Dedysh S.N."/>
        </authorList>
    </citation>
    <scope>NUCLEOTIDE SEQUENCE [LARGE SCALE GENOMIC DNA]</scope>
    <source>
        <strain evidence="10 11">H2</strain>
    </source>
</reference>
<dbReference type="KEGG" id="mhey:H2LOC_009575"/>
<dbReference type="SUPFAM" id="SSF161111">
    <property type="entry name" value="Cation efflux protein transmembrane domain-like"/>
    <property type="match status" value="1"/>
</dbReference>
<evidence type="ECO:0000259" key="9">
    <source>
        <dbReference type="Pfam" id="PF16916"/>
    </source>
</evidence>
<feature type="domain" description="Cation efflux protein cytoplasmic" evidence="9">
    <location>
        <begin position="391"/>
        <end position="461"/>
    </location>
</feature>
<feature type="transmembrane region" description="Helical" evidence="7">
    <location>
        <begin position="118"/>
        <end position="135"/>
    </location>
</feature>
<evidence type="ECO:0000256" key="6">
    <source>
        <dbReference type="ARBA" id="ARBA00023136"/>
    </source>
</evidence>
<feature type="transmembrane region" description="Helical" evidence="7">
    <location>
        <begin position="85"/>
        <end position="106"/>
    </location>
</feature>
<gene>
    <name evidence="10" type="ORF">H2LOC_009575</name>
</gene>
<keyword evidence="4 7" id="KW-0812">Transmembrane</keyword>
<dbReference type="GO" id="GO:0015093">
    <property type="term" value="F:ferrous iron transmembrane transporter activity"/>
    <property type="evidence" value="ECO:0007669"/>
    <property type="project" value="TreeGrafter"/>
</dbReference>
<dbReference type="SUPFAM" id="SSF160240">
    <property type="entry name" value="Cation efflux protein cytoplasmic domain-like"/>
    <property type="match status" value="3"/>
</dbReference>
<accession>A0A6B8KI22</accession>
<dbReference type="PANTHER" id="PTHR43840">
    <property type="entry name" value="MITOCHONDRIAL METAL TRANSPORTER 1-RELATED"/>
    <property type="match status" value="1"/>
</dbReference>
<dbReference type="InterPro" id="IPR027469">
    <property type="entry name" value="Cation_efflux_TMD_sf"/>
</dbReference>
<keyword evidence="6 7" id="KW-0472">Membrane</keyword>
<evidence type="ECO:0000256" key="2">
    <source>
        <dbReference type="ARBA" id="ARBA00008114"/>
    </source>
</evidence>
<evidence type="ECO:0000256" key="3">
    <source>
        <dbReference type="ARBA" id="ARBA00022448"/>
    </source>
</evidence>
<dbReference type="GO" id="GO:0015086">
    <property type="term" value="F:cadmium ion transmembrane transporter activity"/>
    <property type="evidence" value="ECO:0007669"/>
    <property type="project" value="TreeGrafter"/>
</dbReference>
<dbReference type="Pfam" id="PF16916">
    <property type="entry name" value="ZT_dimer"/>
    <property type="match status" value="3"/>
</dbReference>
<dbReference type="OrthoDB" id="9806522at2"/>
<keyword evidence="11" id="KW-1185">Reference proteome</keyword>
<dbReference type="AlphaFoldDB" id="A0A6B8KI22"/>
<dbReference type="Pfam" id="PF01545">
    <property type="entry name" value="Cation_efflux"/>
    <property type="match status" value="1"/>
</dbReference>
<evidence type="ECO:0000256" key="7">
    <source>
        <dbReference type="SAM" id="Phobius"/>
    </source>
</evidence>
<dbReference type="InterPro" id="IPR002524">
    <property type="entry name" value="Cation_efflux"/>
</dbReference>
<feature type="domain" description="Cation efflux protein transmembrane" evidence="8">
    <location>
        <begin position="18"/>
        <end position="211"/>
    </location>
</feature>
<sequence>MTDELEFAEPSEKLGAAKASIAASAVLALAKLAAGLWSGSLSLLSEAGHAGVDTGATILTYFAVRAADKPADEEHHYGHGKIESLAALVETGLLFGLALVVVAEAVRRLGEGDHDIDAGWPVFAVLGGSILIDFVRSRQLSRIAEAEGSEALAADALHFASDLISSVLVLLGLAATHFGFVAGDAVAAFGVALFIAVAGFRLGRRTIETLLDAAPKELVPHFNQIINDVPGVIALESLRLRTVGAKVIGEASIAVSRTLSVEQAARIKALVNRAIAADSANAEITVTIEARALDDETMIERILLVAARRHLQSHHIVVQQLDEKLSISLDMEMEGELELARAHAVASEFESALRDEFGADTEIDTHLEPLAPHVLIGRDADPAMRAAVENSLQRHAAAEGAVHDVHDVRVRGTSSGLVVNYHCRFDEMLTVEAVHEALDGMERKLREEFPTILRIAGHPEPIGA</sequence>
<keyword evidence="3" id="KW-0813">Transport</keyword>